<keyword evidence="1" id="KW-0723">Serine/threonine-protein kinase</keyword>
<evidence type="ECO:0000313" key="8">
    <source>
        <dbReference type="Proteomes" id="UP000789901"/>
    </source>
</evidence>
<keyword evidence="5" id="KW-0067">ATP-binding</keyword>
<evidence type="ECO:0000256" key="1">
    <source>
        <dbReference type="ARBA" id="ARBA00022527"/>
    </source>
</evidence>
<dbReference type="PANTHER" id="PTHR11584:SF369">
    <property type="entry name" value="MITOGEN-ACTIVATED PROTEIN KINASE KINASE KINASE 19-RELATED"/>
    <property type="match status" value="1"/>
</dbReference>
<keyword evidence="2" id="KW-0808">Transferase</keyword>
<name>A0ABN7VUT9_GIGMA</name>
<dbReference type="InterPro" id="IPR011009">
    <property type="entry name" value="Kinase-like_dom_sf"/>
</dbReference>
<dbReference type="Gene3D" id="1.10.510.10">
    <property type="entry name" value="Transferase(Phosphotransferase) domain 1"/>
    <property type="match status" value="1"/>
</dbReference>
<proteinExistence type="predicted"/>
<evidence type="ECO:0000256" key="5">
    <source>
        <dbReference type="ARBA" id="ARBA00022840"/>
    </source>
</evidence>
<protein>
    <submittedName>
        <fullName evidence="7">7018_t:CDS:1</fullName>
    </submittedName>
</protein>
<reference evidence="7 8" key="1">
    <citation type="submission" date="2021-06" db="EMBL/GenBank/DDBJ databases">
        <authorList>
            <person name="Kallberg Y."/>
            <person name="Tangrot J."/>
            <person name="Rosling A."/>
        </authorList>
    </citation>
    <scope>NUCLEOTIDE SEQUENCE [LARGE SCALE GENOMIC DNA]</scope>
    <source>
        <strain evidence="7 8">120-4 pot B 10/14</strain>
    </source>
</reference>
<organism evidence="7 8">
    <name type="scientific">Gigaspora margarita</name>
    <dbReference type="NCBI Taxonomy" id="4874"/>
    <lineage>
        <taxon>Eukaryota</taxon>
        <taxon>Fungi</taxon>
        <taxon>Fungi incertae sedis</taxon>
        <taxon>Mucoromycota</taxon>
        <taxon>Glomeromycotina</taxon>
        <taxon>Glomeromycetes</taxon>
        <taxon>Diversisporales</taxon>
        <taxon>Gigasporaceae</taxon>
        <taxon>Gigaspora</taxon>
    </lineage>
</organism>
<dbReference type="EMBL" id="CAJVQB010023084">
    <property type="protein sequence ID" value="CAG8801049.1"/>
    <property type="molecule type" value="Genomic_DNA"/>
</dbReference>
<evidence type="ECO:0000256" key="4">
    <source>
        <dbReference type="ARBA" id="ARBA00022777"/>
    </source>
</evidence>
<dbReference type="Proteomes" id="UP000789901">
    <property type="component" value="Unassembled WGS sequence"/>
</dbReference>
<feature type="domain" description="Protein kinase" evidence="6">
    <location>
        <begin position="1"/>
        <end position="117"/>
    </location>
</feature>
<keyword evidence="3" id="KW-0547">Nucleotide-binding</keyword>
<dbReference type="Pfam" id="PF00069">
    <property type="entry name" value="Pkinase"/>
    <property type="match status" value="1"/>
</dbReference>
<keyword evidence="4" id="KW-0418">Kinase</keyword>
<evidence type="ECO:0000313" key="7">
    <source>
        <dbReference type="EMBL" id="CAG8801049.1"/>
    </source>
</evidence>
<sequence length="117" mass="13050">MEICVILVSKIKYDKDGNILVKTNHEIVICDFGISRPACESPDDEIYGVILYIAPEVFKEGNLTTASDIYSLGIIIWEMTSGCKPFSDRGHNSDLILKIIRGFCPNISTNMSSQFVE</sequence>
<evidence type="ECO:0000259" key="6">
    <source>
        <dbReference type="PROSITE" id="PS50011"/>
    </source>
</evidence>
<dbReference type="SUPFAM" id="SSF56112">
    <property type="entry name" value="Protein kinase-like (PK-like)"/>
    <property type="match status" value="1"/>
</dbReference>
<dbReference type="PROSITE" id="PS50011">
    <property type="entry name" value="PROTEIN_KINASE_DOM"/>
    <property type="match status" value="1"/>
</dbReference>
<accession>A0ABN7VUT9</accession>
<dbReference type="PANTHER" id="PTHR11584">
    <property type="entry name" value="SERINE/THREONINE PROTEIN KINASE"/>
    <property type="match status" value="1"/>
</dbReference>
<evidence type="ECO:0000256" key="3">
    <source>
        <dbReference type="ARBA" id="ARBA00022741"/>
    </source>
</evidence>
<dbReference type="InterPro" id="IPR000719">
    <property type="entry name" value="Prot_kinase_dom"/>
</dbReference>
<evidence type="ECO:0000256" key="2">
    <source>
        <dbReference type="ARBA" id="ARBA00022679"/>
    </source>
</evidence>
<keyword evidence="8" id="KW-1185">Reference proteome</keyword>
<comment type="caution">
    <text evidence="7">The sequence shown here is derived from an EMBL/GenBank/DDBJ whole genome shotgun (WGS) entry which is preliminary data.</text>
</comment>
<gene>
    <name evidence="7" type="ORF">GMARGA_LOCUS23108</name>
</gene>